<accession>A0ABT8WIE8</accession>
<dbReference type="Pfam" id="PF05168">
    <property type="entry name" value="HEPN"/>
    <property type="match status" value="1"/>
</dbReference>
<organism evidence="2 3">
    <name type="scientific">Flavivirga jejuensis</name>
    <dbReference type="NCBI Taxonomy" id="870487"/>
    <lineage>
        <taxon>Bacteria</taxon>
        <taxon>Pseudomonadati</taxon>
        <taxon>Bacteroidota</taxon>
        <taxon>Flavobacteriia</taxon>
        <taxon>Flavobacteriales</taxon>
        <taxon>Flavobacteriaceae</taxon>
        <taxon>Flavivirga</taxon>
    </lineage>
</organism>
<dbReference type="Proteomes" id="UP001176806">
    <property type="component" value="Unassembled WGS sequence"/>
</dbReference>
<feature type="domain" description="HEPN" evidence="1">
    <location>
        <begin position="7"/>
        <end position="84"/>
    </location>
</feature>
<gene>
    <name evidence="2" type="ORF">Q4Q40_01960</name>
</gene>
<dbReference type="Gene3D" id="1.20.120.330">
    <property type="entry name" value="Nucleotidyltransferases domain 2"/>
    <property type="match status" value="1"/>
</dbReference>
<keyword evidence="3" id="KW-1185">Reference proteome</keyword>
<evidence type="ECO:0000313" key="2">
    <source>
        <dbReference type="EMBL" id="MDO5972936.1"/>
    </source>
</evidence>
<dbReference type="InterPro" id="IPR007842">
    <property type="entry name" value="HEPN_dom"/>
</dbReference>
<name>A0ABT8WIE8_9FLAO</name>
<comment type="caution">
    <text evidence="2">The sequence shown here is derived from an EMBL/GenBank/DDBJ whole genome shotgun (WGS) entry which is preliminary data.</text>
</comment>
<reference evidence="2" key="1">
    <citation type="submission" date="2023-07" db="EMBL/GenBank/DDBJ databases">
        <title>Two novel species in the genus Flavivirga.</title>
        <authorList>
            <person name="Kwon K."/>
        </authorList>
    </citation>
    <scope>NUCLEOTIDE SEQUENCE</scope>
    <source>
        <strain evidence="2">KACC 14158</strain>
    </source>
</reference>
<protein>
    <submittedName>
        <fullName evidence="2">HEPN domain-containing protein</fullName>
    </submittedName>
</protein>
<proteinExistence type="predicted"/>
<dbReference type="EMBL" id="JAUOEL010000001">
    <property type="protein sequence ID" value="MDO5972936.1"/>
    <property type="molecule type" value="Genomic_DNA"/>
</dbReference>
<evidence type="ECO:0000259" key="1">
    <source>
        <dbReference type="Pfam" id="PF05168"/>
    </source>
</evidence>
<dbReference type="RefSeq" id="WP_303299993.1">
    <property type="nucleotide sequence ID" value="NZ_BAABDA010000042.1"/>
</dbReference>
<evidence type="ECO:0000313" key="3">
    <source>
        <dbReference type="Proteomes" id="UP001176806"/>
    </source>
</evidence>
<sequence>METKAKKIFEDAVEKLNEANKELFRPEEDIVTYSVCKNAQHAIENFLKGYLLKNNIDPSNLKTIDNLYKECVKINKNSEKVNLEDLQCKSSNMGSMYCNKVSEVRNCFEIANNLDTFFRREKII</sequence>